<name>A0A218VVL4_PUNGR</name>
<feature type="region of interest" description="Disordered" evidence="3">
    <location>
        <begin position="473"/>
        <end position="495"/>
    </location>
</feature>
<dbReference type="CDD" id="cd22460">
    <property type="entry name" value="KH-I_PEPPER_rpt2_like"/>
    <property type="match status" value="2"/>
</dbReference>
<comment type="caution">
    <text evidence="5">The sequence shown here is derived from an EMBL/GenBank/DDBJ whole genome shotgun (WGS) entry which is preliminary data.</text>
</comment>
<feature type="region of interest" description="Disordered" evidence="3">
    <location>
        <begin position="666"/>
        <end position="687"/>
    </location>
</feature>
<dbReference type="PROSITE" id="PS50084">
    <property type="entry name" value="KH_TYPE_1"/>
    <property type="match status" value="4"/>
</dbReference>
<accession>A0A218VVL4</accession>
<dbReference type="EMBL" id="MTKT01005809">
    <property type="protein sequence ID" value="OWM64436.1"/>
    <property type="molecule type" value="Genomic_DNA"/>
</dbReference>
<evidence type="ECO:0000313" key="5">
    <source>
        <dbReference type="EMBL" id="OWM64436.1"/>
    </source>
</evidence>
<dbReference type="AlphaFoldDB" id="A0A218VVL4"/>
<dbReference type="Proteomes" id="UP000197138">
    <property type="component" value="Unassembled WGS sequence"/>
</dbReference>
<dbReference type="Gene3D" id="3.30.1370.10">
    <property type="entry name" value="K Homology domain, type 1"/>
    <property type="match status" value="2"/>
</dbReference>
<keyword evidence="1" id="KW-0677">Repeat</keyword>
<feature type="domain" description="K Homology" evidence="4">
    <location>
        <begin position="154"/>
        <end position="229"/>
    </location>
</feature>
<dbReference type="GO" id="GO:0003723">
    <property type="term" value="F:RNA binding"/>
    <property type="evidence" value="ECO:0007669"/>
    <property type="project" value="UniProtKB-UniRule"/>
</dbReference>
<reference evidence="6" key="1">
    <citation type="journal article" date="2017" name="Plant J.">
        <title>The pomegranate (Punica granatum L.) genome and the genomics of punicalagin biosynthesis.</title>
        <authorList>
            <person name="Qin G."/>
            <person name="Xu C."/>
            <person name="Ming R."/>
            <person name="Tang H."/>
            <person name="Guyot R."/>
            <person name="Kramer E.M."/>
            <person name="Hu Y."/>
            <person name="Yi X."/>
            <person name="Qi Y."/>
            <person name="Xu X."/>
            <person name="Gao Z."/>
            <person name="Pan H."/>
            <person name="Jian J."/>
            <person name="Tian Y."/>
            <person name="Yue Z."/>
            <person name="Xu Y."/>
        </authorList>
    </citation>
    <scope>NUCLEOTIDE SEQUENCE [LARGE SCALE GENOMIC DNA]</scope>
    <source>
        <strain evidence="6">cv. Dabenzi</strain>
    </source>
</reference>
<evidence type="ECO:0000313" key="6">
    <source>
        <dbReference type="Proteomes" id="UP000197138"/>
    </source>
</evidence>
<evidence type="ECO:0000256" key="2">
    <source>
        <dbReference type="PROSITE-ProRule" id="PRU00117"/>
    </source>
</evidence>
<gene>
    <name evidence="5" type="ORF">CDL15_Pgr020403</name>
</gene>
<dbReference type="SMART" id="SM00322">
    <property type="entry name" value="KH"/>
    <property type="match status" value="4"/>
</dbReference>
<feature type="domain" description="K Homology" evidence="4">
    <location>
        <begin position="41"/>
        <end position="117"/>
    </location>
</feature>
<feature type="compositionally biased region" description="Polar residues" evidence="3">
    <location>
        <begin position="666"/>
        <end position="682"/>
    </location>
</feature>
<feature type="domain" description="K Homology" evidence="4">
    <location>
        <begin position="393"/>
        <end position="468"/>
    </location>
</feature>
<dbReference type="PANTHER" id="PTHR10288">
    <property type="entry name" value="KH DOMAIN CONTAINING RNA BINDING PROTEIN"/>
    <property type="match status" value="1"/>
</dbReference>
<organism evidence="5 6">
    <name type="scientific">Punica granatum</name>
    <name type="common">Pomegranate</name>
    <dbReference type="NCBI Taxonomy" id="22663"/>
    <lineage>
        <taxon>Eukaryota</taxon>
        <taxon>Viridiplantae</taxon>
        <taxon>Streptophyta</taxon>
        <taxon>Embryophyta</taxon>
        <taxon>Tracheophyta</taxon>
        <taxon>Spermatophyta</taxon>
        <taxon>Magnoliopsida</taxon>
        <taxon>eudicotyledons</taxon>
        <taxon>Gunneridae</taxon>
        <taxon>Pentapetalae</taxon>
        <taxon>rosids</taxon>
        <taxon>malvids</taxon>
        <taxon>Myrtales</taxon>
        <taxon>Lythraceae</taxon>
        <taxon>Punica</taxon>
    </lineage>
</organism>
<evidence type="ECO:0000256" key="1">
    <source>
        <dbReference type="ARBA" id="ARBA00022737"/>
    </source>
</evidence>
<dbReference type="InterPro" id="IPR036612">
    <property type="entry name" value="KH_dom_type_1_sf"/>
</dbReference>
<sequence>MDRNNRDLFTKRSGSFKKKGLNHKKVRNVNHERSSGTVESADTVYRILCPSNKIGSVIGKAGGVIKALRDETHAKITVSDAVPGSDERVIIIYSSPTTILKKQNGDEEGSGAENEERDMEPYCAAQDALLKVHDRILEEDLFGGMTFDDDNDSSDVTIRLLVPSNMVGCLLGRKGDVIQTLRKETGAGIRVLPSQHLPTCAMSTDELVQITGKPDVAKRALYEVSMRLHQNPRKDQQLLNRSMLRTGHGLHHPGGPMPNVPPLGSPMWTGRNSDPYGMRPTPWMGEHGQRPSGFVKGGYDDVPPGPVGEPSEFSLKILCSGEKIRGVIGRGGCNVKQLEQETGASIHVEDASNEDDERVILVSAVETIWNPRSQTIDAILQLQNKTSEFSEGGTITTKLLVPSSKVGCILGQGGHVINEMRRRTRADIRVISKDDKPSCAYGDEELVQVSGNLAVARDALAEILSRLRVRTLRDSNAGNGPPPLGPPLRLASGGSFPAGRSLSSGAIAAGSSGGYEPYKGGEHDYEPRGYPGPRAAAGFLPSSNPGMKGGGGHEYEPHIYPGPRAASGYPDVSSNVELRVLNSSMGSATGVDGRKISNISEIAGGRMKHQDPQLSGSESYFDSHRSVVQSMYEPYMISAAAGTNSQQFPSYHPTNAPHGSYQNIREQQDSYSIPNTQQSPYSRQGAYPKVNAAYQDIAEQRGSYKY</sequence>
<evidence type="ECO:0000259" key="4">
    <source>
        <dbReference type="SMART" id="SM00322"/>
    </source>
</evidence>
<feature type="domain" description="K Homology" evidence="4">
    <location>
        <begin position="311"/>
        <end position="384"/>
    </location>
</feature>
<dbReference type="Gene3D" id="3.30.310.210">
    <property type="match status" value="1"/>
</dbReference>
<proteinExistence type="predicted"/>
<dbReference type="InterPro" id="IPR004087">
    <property type="entry name" value="KH_dom"/>
</dbReference>
<dbReference type="Pfam" id="PF00013">
    <property type="entry name" value="KH_1"/>
    <property type="match status" value="4"/>
</dbReference>
<protein>
    <recommendedName>
        <fullName evidence="4">K Homology domain-containing protein</fullName>
    </recommendedName>
</protein>
<dbReference type="CDD" id="cd22459">
    <property type="entry name" value="KH-I_PEPPER_rpt1_like"/>
    <property type="match status" value="1"/>
</dbReference>
<dbReference type="SUPFAM" id="SSF54791">
    <property type="entry name" value="Eukaryotic type KH-domain (KH-domain type I)"/>
    <property type="match status" value="4"/>
</dbReference>
<keyword evidence="2" id="KW-0694">RNA-binding</keyword>
<dbReference type="InterPro" id="IPR004088">
    <property type="entry name" value="KH_dom_type_1"/>
</dbReference>
<evidence type="ECO:0000256" key="3">
    <source>
        <dbReference type="SAM" id="MobiDB-lite"/>
    </source>
</evidence>